<dbReference type="AlphaFoldDB" id="A0A6P0UPX2"/>
<dbReference type="Pfam" id="PF08811">
    <property type="entry name" value="DUF1800"/>
    <property type="match status" value="1"/>
</dbReference>
<dbReference type="RefSeq" id="WP_163605948.1">
    <property type="nucleotide sequence ID" value="NZ_JAABOO010000001.1"/>
</dbReference>
<dbReference type="Proteomes" id="UP000468581">
    <property type="component" value="Unassembled WGS sequence"/>
</dbReference>
<reference evidence="1 2" key="1">
    <citation type="submission" date="2020-01" db="EMBL/GenBank/DDBJ databases">
        <title>Leptobacterium flavescens.</title>
        <authorList>
            <person name="Wang G."/>
        </authorList>
    </citation>
    <scope>NUCLEOTIDE SEQUENCE [LARGE SCALE GENOMIC DNA]</scope>
    <source>
        <strain evidence="1 2">KCTC 22160</strain>
    </source>
</reference>
<name>A0A6P0UPX2_9FLAO</name>
<sequence>MEIFSDCNTASLNPYVPTAENPWDASKINHLYRRMGFSASAQTVNTAQHQNPSNLVDSLIDQALNIPLLTAPAWAQWNDSNYSGDDDQVRDTKNTQVEEWALTVTRGMITNNLRDRLSFFWSNHFVTEYREYQCPAYLYQYYEVLQQYALGNFREFTREVGLTPAMLMYLDGGRNRRGAPNENYARELYELFTMGEGNGYTEQDILETARALTGYTDRPVDCGTISFDTSTFDPGSKTIFGRAGNWGYDDVIDILFDAHPRLIGTFICTRLYNFFVSPVTNEQIVDQLVDTFVNNDFEIAPVLRQLFKSEHFFNEETIGVVIKSHFDFFINFINETGLSYTDDTLSWMLNSCRLAGQQLFSPVDVAGWQRNRSWINSNSLILRWNMLDTLVTRAWEANQEQFRDFALAVAGDTNDFEFVVRSICGKLMAKELFSEAEMQVACDAFKGAMTDDHMTNGAWNLYNEHVPLQVFQLLIHLIRQPELQLK</sequence>
<dbReference type="EMBL" id="JAABOO010000001">
    <property type="protein sequence ID" value="NER12943.1"/>
    <property type="molecule type" value="Genomic_DNA"/>
</dbReference>
<keyword evidence="2" id="KW-1185">Reference proteome</keyword>
<gene>
    <name evidence="1" type="ORF">GWK08_05800</name>
</gene>
<proteinExistence type="predicted"/>
<comment type="caution">
    <text evidence="1">The sequence shown here is derived from an EMBL/GenBank/DDBJ whole genome shotgun (WGS) entry which is preliminary data.</text>
</comment>
<evidence type="ECO:0000313" key="1">
    <source>
        <dbReference type="EMBL" id="NER12943.1"/>
    </source>
</evidence>
<protein>
    <submittedName>
        <fullName evidence="1">DUF1800 family protein</fullName>
    </submittedName>
</protein>
<organism evidence="1 2">
    <name type="scientific">Leptobacterium flavescens</name>
    <dbReference type="NCBI Taxonomy" id="472055"/>
    <lineage>
        <taxon>Bacteria</taxon>
        <taxon>Pseudomonadati</taxon>
        <taxon>Bacteroidota</taxon>
        <taxon>Flavobacteriia</taxon>
        <taxon>Flavobacteriales</taxon>
        <taxon>Flavobacteriaceae</taxon>
        <taxon>Leptobacterium</taxon>
    </lineage>
</organism>
<dbReference type="InterPro" id="IPR014917">
    <property type="entry name" value="DUF1800"/>
</dbReference>
<accession>A0A6P0UPX2</accession>
<evidence type="ECO:0000313" key="2">
    <source>
        <dbReference type="Proteomes" id="UP000468581"/>
    </source>
</evidence>